<dbReference type="InterPro" id="IPR020103">
    <property type="entry name" value="PsdUridine_synth_cat_dom_sf"/>
</dbReference>
<accession>A0A0F3MP11</accession>
<comment type="caution">
    <text evidence="7">The sequence shown here is derived from an EMBL/GenBank/DDBJ whole genome shotgun (WGS) entry which is preliminary data.</text>
</comment>
<comment type="catalytic activity">
    <reaction evidence="1 5">
        <text>uridine(55) in tRNA = pseudouridine(55) in tRNA</text>
        <dbReference type="Rhea" id="RHEA:42532"/>
        <dbReference type="Rhea" id="RHEA-COMP:10101"/>
        <dbReference type="Rhea" id="RHEA-COMP:10102"/>
        <dbReference type="ChEBI" id="CHEBI:65314"/>
        <dbReference type="ChEBI" id="CHEBI:65315"/>
        <dbReference type="EC" id="5.4.99.25"/>
    </reaction>
</comment>
<dbReference type="GO" id="GO:0003723">
    <property type="term" value="F:RNA binding"/>
    <property type="evidence" value="ECO:0007669"/>
    <property type="project" value="InterPro"/>
</dbReference>
<dbReference type="Gene3D" id="3.30.2350.10">
    <property type="entry name" value="Pseudouridine synthase"/>
    <property type="match status" value="1"/>
</dbReference>
<organism evidence="7 8">
    <name type="scientific">Orientia chuto str. Dubai</name>
    <dbReference type="NCBI Taxonomy" id="1359168"/>
    <lineage>
        <taxon>Bacteria</taxon>
        <taxon>Pseudomonadati</taxon>
        <taxon>Pseudomonadota</taxon>
        <taxon>Alphaproteobacteria</taxon>
        <taxon>Rickettsiales</taxon>
        <taxon>Rickettsiaceae</taxon>
        <taxon>Rickettsieae</taxon>
        <taxon>Orientia</taxon>
    </lineage>
</organism>
<feature type="active site" description="Nucleophile" evidence="5">
    <location>
        <position position="38"/>
    </location>
</feature>
<dbReference type="OrthoDB" id="9802309at2"/>
<dbReference type="Proteomes" id="UP000033616">
    <property type="component" value="Unassembled WGS sequence"/>
</dbReference>
<evidence type="ECO:0000259" key="6">
    <source>
        <dbReference type="Pfam" id="PF01509"/>
    </source>
</evidence>
<dbReference type="Pfam" id="PF01509">
    <property type="entry name" value="TruB_N"/>
    <property type="match status" value="1"/>
</dbReference>
<evidence type="ECO:0000256" key="1">
    <source>
        <dbReference type="ARBA" id="ARBA00000385"/>
    </source>
</evidence>
<dbReference type="GO" id="GO:0160148">
    <property type="term" value="F:tRNA pseudouridine(55) synthase activity"/>
    <property type="evidence" value="ECO:0007669"/>
    <property type="project" value="UniProtKB-EC"/>
</dbReference>
<dbReference type="STRING" id="1359168.OCHUTO_0168"/>
<proteinExistence type="inferred from homology"/>
<evidence type="ECO:0000256" key="3">
    <source>
        <dbReference type="ARBA" id="ARBA00022694"/>
    </source>
</evidence>
<comment type="similarity">
    <text evidence="2 5">Belongs to the pseudouridine synthase TruB family. Type 1 subfamily.</text>
</comment>
<evidence type="ECO:0000256" key="4">
    <source>
        <dbReference type="ARBA" id="ARBA00023235"/>
    </source>
</evidence>
<keyword evidence="4 5" id="KW-0413">Isomerase</keyword>
<dbReference type="SUPFAM" id="SSF55120">
    <property type="entry name" value="Pseudouridine synthase"/>
    <property type="match status" value="1"/>
</dbReference>
<keyword evidence="8" id="KW-1185">Reference proteome</keyword>
<dbReference type="InterPro" id="IPR002501">
    <property type="entry name" value="PsdUridine_synth_N"/>
</dbReference>
<protein>
    <recommendedName>
        <fullName evidence="5">tRNA pseudouridine synthase B</fullName>
        <ecNumber evidence="5">5.4.99.25</ecNumber>
    </recommendedName>
    <alternativeName>
        <fullName evidence="5">tRNA pseudouridine(55) synthase</fullName>
        <shortName evidence="5">Psi55 synthase</shortName>
    </alternativeName>
    <alternativeName>
        <fullName evidence="5">tRNA pseudouridylate synthase</fullName>
    </alternativeName>
    <alternativeName>
        <fullName evidence="5">tRNA-uridine isomerase</fullName>
    </alternativeName>
</protein>
<sequence length="297" mass="33146">MNGWINLYKPAGISSAQAVSKIKRLLNLSKVGHAGTLDVEAEGILPIAIGEATKLIQYLIEARKEYHFTMKFGAKTDSGDASGKVLQTTNYIPTYDECATITKKFIGKIVQVPPSYSALKINGVRAYNLARIGHMVVLSPREVKIFSLELKSYDSINSTATYLTECSKGTYIRTLSQDIALCLQSLSFVVKLVRTKVGCFSYENSLYLDALSSFNEVDGNIYLKKSIMNTEYILSNIPVLTINKAVAQQIYYGQQVQLSELFDCSLVWLQYNNQLIAIGKLEHGYFRSSRVFNLVQI</sequence>
<keyword evidence="3 5" id="KW-0819">tRNA processing</keyword>
<dbReference type="GO" id="GO:0031119">
    <property type="term" value="P:tRNA pseudouridine synthesis"/>
    <property type="evidence" value="ECO:0007669"/>
    <property type="project" value="UniProtKB-UniRule"/>
</dbReference>
<evidence type="ECO:0000313" key="7">
    <source>
        <dbReference type="EMBL" id="KJV57177.1"/>
    </source>
</evidence>
<feature type="domain" description="Pseudouridine synthase II N-terminal" evidence="6">
    <location>
        <begin position="23"/>
        <end position="172"/>
    </location>
</feature>
<dbReference type="RefSeq" id="WP_045796968.1">
    <property type="nucleotide sequence ID" value="NZ_LANP01000003.1"/>
</dbReference>
<dbReference type="PANTHER" id="PTHR13767">
    <property type="entry name" value="TRNA-PSEUDOURIDINE SYNTHASE"/>
    <property type="match status" value="1"/>
</dbReference>
<gene>
    <name evidence="5 7" type="primary">truB</name>
    <name evidence="7" type="ORF">OCHUTO_0168</name>
</gene>
<comment type="function">
    <text evidence="5">Responsible for synthesis of pseudouridine from uracil-55 in the psi GC loop of transfer RNAs.</text>
</comment>
<dbReference type="HAMAP" id="MF_01080">
    <property type="entry name" value="TruB_bact"/>
    <property type="match status" value="1"/>
</dbReference>
<dbReference type="PATRIC" id="fig|1359168.3.peg.754"/>
<dbReference type="InterPro" id="IPR014780">
    <property type="entry name" value="tRNA_psdUridine_synth_TruB"/>
</dbReference>
<dbReference type="AlphaFoldDB" id="A0A0F3MP11"/>
<name>A0A0F3MP11_9RICK</name>
<dbReference type="NCBIfam" id="TIGR00431">
    <property type="entry name" value="TruB"/>
    <property type="match status" value="1"/>
</dbReference>
<dbReference type="PANTHER" id="PTHR13767:SF2">
    <property type="entry name" value="PSEUDOURIDYLATE SYNTHASE TRUB1"/>
    <property type="match status" value="1"/>
</dbReference>
<dbReference type="CDD" id="cd02573">
    <property type="entry name" value="PseudoU_synth_EcTruB"/>
    <property type="match status" value="1"/>
</dbReference>
<evidence type="ECO:0000313" key="8">
    <source>
        <dbReference type="Proteomes" id="UP000033616"/>
    </source>
</evidence>
<dbReference type="EMBL" id="LANP01000003">
    <property type="protein sequence ID" value="KJV57177.1"/>
    <property type="molecule type" value="Genomic_DNA"/>
</dbReference>
<evidence type="ECO:0000256" key="5">
    <source>
        <dbReference type="HAMAP-Rule" id="MF_01080"/>
    </source>
</evidence>
<evidence type="ECO:0000256" key="2">
    <source>
        <dbReference type="ARBA" id="ARBA00005642"/>
    </source>
</evidence>
<dbReference type="EC" id="5.4.99.25" evidence="5"/>
<dbReference type="GO" id="GO:1990481">
    <property type="term" value="P:mRNA pseudouridine synthesis"/>
    <property type="evidence" value="ECO:0007669"/>
    <property type="project" value="TreeGrafter"/>
</dbReference>
<reference evidence="7 8" key="1">
    <citation type="submission" date="2015-02" db="EMBL/GenBank/DDBJ databases">
        <title>Genome Sequencing of Rickettsiales.</title>
        <authorList>
            <person name="Daugherty S.C."/>
            <person name="Su Q."/>
            <person name="Abolude K."/>
            <person name="Beier-Sexton M."/>
            <person name="Carlyon J.A."/>
            <person name="Carter R."/>
            <person name="Day N.P."/>
            <person name="Dumler S.J."/>
            <person name="Dyachenko V."/>
            <person name="Godinez A."/>
            <person name="Kurtti T.J."/>
            <person name="Lichay M."/>
            <person name="Mullins K.E."/>
            <person name="Ott S."/>
            <person name="Pappas-Brown V."/>
            <person name="Paris D.H."/>
            <person name="Patel P."/>
            <person name="Richards A.L."/>
            <person name="Sadzewicz L."/>
            <person name="Sears K."/>
            <person name="Seidman D."/>
            <person name="Sengamalay N."/>
            <person name="Stenos J."/>
            <person name="Tallon L.J."/>
            <person name="Vincent G."/>
            <person name="Fraser C.M."/>
            <person name="Munderloh U."/>
            <person name="Dunning-Hotopp J.C."/>
        </authorList>
    </citation>
    <scope>NUCLEOTIDE SEQUENCE [LARGE SCALE GENOMIC DNA]</scope>
    <source>
        <strain evidence="7 8">Fuller</strain>
    </source>
</reference>